<feature type="transmembrane region" description="Helical" evidence="2">
    <location>
        <begin position="155"/>
        <end position="176"/>
    </location>
</feature>
<evidence type="ECO:0000256" key="1">
    <source>
        <dbReference type="SAM" id="MobiDB-lite"/>
    </source>
</evidence>
<keyword evidence="2" id="KW-0812">Transmembrane</keyword>
<feature type="region of interest" description="Disordered" evidence="1">
    <location>
        <begin position="1"/>
        <end position="22"/>
    </location>
</feature>
<accession>A0A2M9BDD9</accession>
<evidence type="ECO:0000313" key="5">
    <source>
        <dbReference type="Proteomes" id="UP000230842"/>
    </source>
</evidence>
<gene>
    <name evidence="4" type="ORF">CLV56_0168</name>
</gene>
<dbReference type="OrthoDB" id="5242306at2"/>
<evidence type="ECO:0000313" key="4">
    <source>
        <dbReference type="EMBL" id="PJJ55965.1"/>
    </source>
</evidence>
<feature type="transmembrane region" description="Helical" evidence="2">
    <location>
        <begin position="104"/>
        <end position="122"/>
    </location>
</feature>
<feature type="transmembrane region" description="Helical" evidence="2">
    <location>
        <begin position="336"/>
        <end position="354"/>
    </location>
</feature>
<proteinExistence type="predicted"/>
<feature type="domain" description="Acyltransferase 3" evidence="3">
    <location>
        <begin position="29"/>
        <end position="381"/>
    </location>
</feature>
<feature type="transmembrane region" description="Helical" evidence="2">
    <location>
        <begin position="298"/>
        <end position="315"/>
    </location>
</feature>
<comment type="caution">
    <text evidence="4">The sequence shown here is derived from an EMBL/GenBank/DDBJ whole genome shotgun (WGS) entry which is preliminary data.</text>
</comment>
<evidence type="ECO:0000259" key="3">
    <source>
        <dbReference type="Pfam" id="PF01757"/>
    </source>
</evidence>
<evidence type="ECO:0000256" key="2">
    <source>
        <dbReference type="SAM" id="Phobius"/>
    </source>
</evidence>
<dbReference type="GO" id="GO:0009103">
    <property type="term" value="P:lipopolysaccharide biosynthetic process"/>
    <property type="evidence" value="ECO:0007669"/>
    <property type="project" value="TreeGrafter"/>
</dbReference>
<feature type="transmembrane region" description="Helical" evidence="2">
    <location>
        <begin position="258"/>
        <end position="278"/>
    </location>
</feature>
<feature type="compositionally biased region" description="Polar residues" evidence="1">
    <location>
        <begin position="403"/>
        <end position="418"/>
    </location>
</feature>
<feature type="transmembrane region" description="Helical" evidence="2">
    <location>
        <begin position="225"/>
        <end position="246"/>
    </location>
</feature>
<keyword evidence="2" id="KW-0472">Membrane</keyword>
<keyword evidence="2" id="KW-1133">Transmembrane helix</keyword>
<feature type="transmembrane region" description="Helical" evidence="2">
    <location>
        <begin position="34"/>
        <end position="54"/>
    </location>
</feature>
<dbReference type="Proteomes" id="UP000230842">
    <property type="component" value="Unassembled WGS sequence"/>
</dbReference>
<dbReference type="PANTHER" id="PTHR23028:SF53">
    <property type="entry name" value="ACYL_TRANSF_3 DOMAIN-CONTAINING PROTEIN"/>
    <property type="match status" value="1"/>
</dbReference>
<feature type="region of interest" description="Disordered" evidence="1">
    <location>
        <begin position="396"/>
        <end position="418"/>
    </location>
</feature>
<dbReference type="PANTHER" id="PTHR23028">
    <property type="entry name" value="ACETYLTRANSFERASE"/>
    <property type="match status" value="1"/>
</dbReference>
<dbReference type="GO" id="GO:0016747">
    <property type="term" value="F:acyltransferase activity, transferring groups other than amino-acyl groups"/>
    <property type="evidence" value="ECO:0007669"/>
    <property type="project" value="InterPro"/>
</dbReference>
<dbReference type="Pfam" id="PF01757">
    <property type="entry name" value="Acyl_transf_3"/>
    <property type="match status" value="1"/>
</dbReference>
<keyword evidence="5" id="KW-1185">Reference proteome</keyword>
<feature type="transmembrane region" description="Helical" evidence="2">
    <location>
        <begin position="188"/>
        <end position="205"/>
    </location>
</feature>
<organism evidence="4 5">
    <name type="scientific">Mumia flava</name>
    <dbReference type="NCBI Taxonomy" id="1348852"/>
    <lineage>
        <taxon>Bacteria</taxon>
        <taxon>Bacillati</taxon>
        <taxon>Actinomycetota</taxon>
        <taxon>Actinomycetes</taxon>
        <taxon>Propionibacteriales</taxon>
        <taxon>Nocardioidaceae</taxon>
        <taxon>Mumia</taxon>
    </lineage>
</organism>
<reference evidence="4 5" key="1">
    <citation type="submission" date="2017-11" db="EMBL/GenBank/DDBJ databases">
        <title>Genomic Encyclopedia of Archaeal and Bacterial Type Strains, Phase II (KMG-II): From Individual Species to Whole Genera.</title>
        <authorList>
            <person name="Goeker M."/>
        </authorList>
    </citation>
    <scope>NUCLEOTIDE SEQUENCE [LARGE SCALE GENOMIC DNA]</scope>
    <source>
        <strain evidence="4 5">DSM 27763</strain>
    </source>
</reference>
<dbReference type="GO" id="GO:0016020">
    <property type="term" value="C:membrane"/>
    <property type="evidence" value="ECO:0007669"/>
    <property type="project" value="TreeGrafter"/>
</dbReference>
<protein>
    <submittedName>
        <fullName evidence="4">Peptidoglycan/LPS O-acetylase OafA/YrhL</fullName>
    </submittedName>
</protein>
<name>A0A2M9BDD9_9ACTN</name>
<dbReference type="InterPro" id="IPR002656">
    <property type="entry name" value="Acyl_transf_3_dom"/>
</dbReference>
<dbReference type="EMBL" id="PGEZ01000001">
    <property type="protein sequence ID" value="PJJ55965.1"/>
    <property type="molecule type" value="Genomic_DNA"/>
</dbReference>
<dbReference type="AlphaFoldDB" id="A0A2M9BDD9"/>
<dbReference type="InterPro" id="IPR050879">
    <property type="entry name" value="Acyltransferase_3"/>
</dbReference>
<sequence length="418" mass="44901">MSTTADAAADPLVPERDGRPDPQSVYPVLDSLRAVAAIAVVATHVAFLSGYSSTEGWGTLTARLEVGVAIFFVLSGFLLSQPYLKEAAAPSGFPSTRHYLWKRAIRILPVYWVSVVAALLLVEQPEPLTASTWWHNLTLTTLYGQEPFPLGLGQMWSLGVEVTFYLILPLLGWFAVKVVCRRGWHPRALHGVAAAMVLISVAWDLGLAGLAPDSLFLAPQWLPAYLGWFGVGLSLAVVTTGAGVSAPDSRWSQWVRHAGASPWTCWGIALALLAVASTPLAGPSGLVAPTAAETTVRTLLYGAIAGMLVLPGVLAPPATRFARLMSAPALRHLGRTSYSLFCCHLIVLHLLYEWRDFEIGGGQGPMIFAWTLALSLVVAEVLYRVVERPAMRLRNLGRRRGPGTTSEATTPSDATTSS</sequence>
<dbReference type="RefSeq" id="WP_100414237.1">
    <property type="nucleotide sequence ID" value="NZ_PGEZ01000001.1"/>
</dbReference>
<feature type="transmembrane region" description="Helical" evidence="2">
    <location>
        <begin position="366"/>
        <end position="386"/>
    </location>
</feature>
<feature type="transmembrane region" description="Helical" evidence="2">
    <location>
        <begin position="66"/>
        <end position="84"/>
    </location>
</feature>